<keyword evidence="3" id="KW-0547">Nucleotide-binding</keyword>
<feature type="domain" description="Dynamin-type G" evidence="12">
    <location>
        <begin position="190"/>
        <end position="459"/>
    </location>
</feature>
<evidence type="ECO:0000313" key="14">
    <source>
        <dbReference type="Proteomes" id="UP001194468"/>
    </source>
</evidence>
<evidence type="ECO:0000256" key="7">
    <source>
        <dbReference type="ARBA" id="ARBA00023054"/>
    </source>
</evidence>
<organism evidence="13 14">
    <name type="scientific">Boletus edulis BED1</name>
    <dbReference type="NCBI Taxonomy" id="1328754"/>
    <lineage>
        <taxon>Eukaryota</taxon>
        <taxon>Fungi</taxon>
        <taxon>Dikarya</taxon>
        <taxon>Basidiomycota</taxon>
        <taxon>Agaricomycotina</taxon>
        <taxon>Agaricomycetes</taxon>
        <taxon>Agaricomycetidae</taxon>
        <taxon>Boletales</taxon>
        <taxon>Boletineae</taxon>
        <taxon>Boletaceae</taxon>
        <taxon>Boletoideae</taxon>
        <taxon>Boletus</taxon>
    </lineage>
</organism>
<evidence type="ECO:0000256" key="4">
    <source>
        <dbReference type="ARBA" id="ARBA00022787"/>
    </source>
</evidence>
<evidence type="ECO:0000256" key="8">
    <source>
        <dbReference type="ARBA" id="ARBA00023128"/>
    </source>
</evidence>
<dbReference type="Pfam" id="PF00350">
    <property type="entry name" value="Dynamin_N"/>
    <property type="match status" value="1"/>
</dbReference>
<dbReference type="AlphaFoldDB" id="A0AAD4GGJ8"/>
<evidence type="ECO:0000256" key="6">
    <source>
        <dbReference type="ARBA" id="ARBA00022989"/>
    </source>
</evidence>
<keyword evidence="14" id="KW-1185">Reference proteome</keyword>
<dbReference type="InterPro" id="IPR045063">
    <property type="entry name" value="Dynamin_N"/>
</dbReference>
<dbReference type="SUPFAM" id="SSF52540">
    <property type="entry name" value="P-loop containing nucleoside triphosphate hydrolases"/>
    <property type="match status" value="1"/>
</dbReference>
<evidence type="ECO:0000256" key="9">
    <source>
        <dbReference type="ARBA" id="ARBA00023134"/>
    </source>
</evidence>
<dbReference type="InterPro" id="IPR030381">
    <property type="entry name" value="G_DYNAMIN_dom"/>
</dbReference>
<sequence>MHLAADASGKHLNKVEDVQELYVEQKDSLLGAIDATKVILVGLREFNKSDWAVRYPILQEDGSVTPRPRQSIRRILRFADDPSTQTEIVYTPSRQRSAHTVTLASTADAQQDSSALADDYAEDQTDKETFSDKTGDFNILRLDLKLGPHGSSTSPAALVTQLEKGSIAKLLDERISAALQHMDKLRLRVEDTSSKVLVTGDLNSGKSTFVNALLRREVMPVDQQPCTTAFCEVHDAAENNGTEQVHVLKDGVQYSITDESTFSRLSLADLESVVTDNEGDLPRLKVYLADSRAASESLLNNGVVDISLIDAPGLNRDSLKTTAIFTRQEEIDVIVFVVSAENHFTLSAKEFLLNASNEKAYLFIVVNKFEQIKNREKCKRLVLEQIKEFSPRTHDDAQDLVHFVDSAAALRPYTANPAFDDLESSLRSFVLIKRAKSKLQPASTYLSKLLSDVDILAGTNAIVSQMDFDRAKSDLERAKPVFEKMKNERGSLEDALETVEEAGASVTSNKTKAILLDALERVGRGQPGVDATISLPRFPGFLAIWDYARDVRKALLASLDAAVKLAEDEARLTTTAGVKKIGSLGDQFLPEGVERSRRVFMPEAMFSVRPGKPGPARRRSSRTASAVVAGGVHNLGIGLSRRSDLLDTSVLDLFDFNHHLWMHFGDEKVDGEDVEEKNATALSILSVGVGALTMVGGKVFGIRTFIDGAIRISELFADESTRRWAAPVIGAVVVGATAYLILELPSTIPKTIGRRIRASLVKVEDGATEQELFVNAHAGRVSRETRKVLRYASWDLRECFRTAMEARDTEVQNAEELQKKARKALDYFLGVERKTGVVRDDAGLAVAL</sequence>
<keyword evidence="6" id="KW-1133">Transmembrane helix</keyword>
<gene>
    <name evidence="13" type="ORF">L210DRAFT_3396526</name>
</gene>
<keyword evidence="7" id="KW-0175">Coiled coil</keyword>
<name>A0AAD4GGJ8_BOLED</name>
<keyword evidence="2" id="KW-0812">Transmembrane</keyword>
<keyword evidence="8" id="KW-0496">Mitochondrion</keyword>
<keyword evidence="4" id="KW-1000">Mitochondrion outer membrane</keyword>
<dbReference type="GO" id="GO:0005741">
    <property type="term" value="C:mitochondrial outer membrane"/>
    <property type="evidence" value="ECO:0007669"/>
    <property type="project" value="UniProtKB-SubCell"/>
</dbReference>
<evidence type="ECO:0000313" key="13">
    <source>
        <dbReference type="EMBL" id="KAF8442801.1"/>
    </source>
</evidence>
<evidence type="ECO:0000256" key="1">
    <source>
        <dbReference type="ARBA" id="ARBA00004374"/>
    </source>
</evidence>
<evidence type="ECO:0000256" key="2">
    <source>
        <dbReference type="ARBA" id="ARBA00022692"/>
    </source>
</evidence>
<dbReference type="Proteomes" id="UP001194468">
    <property type="component" value="Unassembled WGS sequence"/>
</dbReference>
<dbReference type="GO" id="GO:0003924">
    <property type="term" value="F:GTPase activity"/>
    <property type="evidence" value="ECO:0007669"/>
    <property type="project" value="InterPro"/>
</dbReference>
<dbReference type="GO" id="GO:0051646">
    <property type="term" value="P:mitochondrion localization"/>
    <property type="evidence" value="ECO:0007669"/>
    <property type="project" value="TreeGrafter"/>
</dbReference>
<evidence type="ECO:0000256" key="11">
    <source>
        <dbReference type="ARBA" id="ARBA00048548"/>
    </source>
</evidence>
<evidence type="ECO:0000256" key="5">
    <source>
        <dbReference type="ARBA" id="ARBA00022801"/>
    </source>
</evidence>
<dbReference type="FunFam" id="3.40.50.300:FF:000638">
    <property type="entry name" value="Transmembrane GTPase Fzo1, putative"/>
    <property type="match status" value="1"/>
</dbReference>
<keyword evidence="5" id="KW-0378">Hydrolase</keyword>
<comment type="catalytic activity">
    <reaction evidence="11">
        <text>GTP + H2O = GDP + phosphate + H(+)</text>
        <dbReference type="Rhea" id="RHEA:19669"/>
        <dbReference type="ChEBI" id="CHEBI:15377"/>
        <dbReference type="ChEBI" id="CHEBI:15378"/>
        <dbReference type="ChEBI" id="CHEBI:37565"/>
        <dbReference type="ChEBI" id="CHEBI:43474"/>
        <dbReference type="ChEBI" id="CHEBI:58189"/>
    </reaction>
</comment>
<dbReference type="InterPro" id="IPR027094">
    <property type="entry name" value="Mitofusin_fam"/>
</dbReference>
<proteinExistence type="predicted"/>
<reference evidence="13" key="1">
    <citation type="submission" date="2019-10" db="EMBL/GenBank/DDBJ databases">
        <authorList>
            <consortium name="DOE Joint Genome Institute"/>
            <person name="Kuo A."/>
            <person name="Miyauchi S."/>
            <person name="Kiss E."/>
            <person name="Drula E."/>
            <person name="Kohler A."/>
            <person name="Sanchez-Garcia M."/>
            <person name="Andreopoulos B."/>
            <person name="Barry K.W."/>
            <person name="Bonito G."/>
            <person name="Buee M."/>
            <person name="Carver A."/>
            <person name="Chen C."/>
            <person name="Cichocki N."/>
            <person name="Clum A."/>
            <person name="Culley D."/>
            <person name="Crous P.W."/>
            <person name="Fauchery L."/>
            <person name="Girlanda M."/>
            <person name="Hayes R."/>
            <person name="Keri Z."/>
            <person name="LaButti K."/>
            <person name="Lipzen A."/>
            <person name="Lombard V."/>
            <person name="Magnuson J."/>
            <person name="Maillard F."/>
            <person name="Morin E."/>
            <person name="Murat C."/>
            <person name="Nolan M."/>
            <person name="Ohm R."/>
            <person name="Pangilinan J."/>
            <person name="Pereira M."/>
            <person name="Perotto S."/>
            <person name="Peter M."/>
            <person name="Riley R."/>
            <person name="Sitrit Y."/>
            <person name="Stielow B."/>
            <person name="Szollosi G."/>
            <person name="Zifcakova L."/>
            <person name="Stursova M."/>
            <person name="Spatafora J.W."/>
            <person name="Tedersoo L."/>
            <person name="Vaario L.-M."/>
            <person name="Yamada A."/>
            <person name="Yan M."/>
            <person name="Wang P."/>
            <person name="Xu J."/>
            <person name="Bruns T."/>
            <person name="Baldrian P."/>
            <person name="Vilgalys R."/>
            <person name="Henrissat B."/>
            <person name="Grigoriev I.V."/>
            <person name="Hibbett D."/>
            <person name="Nagy L.G."/>
            <person name="Martin F.M."/>
        </authorList>
    </citation>
    <scope>NUCLEOTIDE SEQUENCE</scope>
    <source>
        <strain evidence="13">BED1</strain>
    </source>
</reference>
<dbReference type="GO" id="GO:0008053">
    <property type="term" value="P:mitochondrial fusion"/>
    <property type="evidence" value="ECO:0007669"/>
    <property type="project" value="TreeGrafter"/>
</dbReference>
<dbReference type="EMBL" id="WHUW01000008">
    <property type="protein sequence ID" value="KAF8442801.1"/>
    <property type="molecule type" value="Genomic_DNA"/>
</dbReference>
<dbReference type="Gene3D" id="3.40.50.300">
    <property type="entry name" value="P-loop containing nucleotide triphosphate hydrolases"/>
    <property type="match status" value="1"/>
</dbReference>
<comment type="subcellular location">
    <subcellularLocation>
        <location evidence="1">Mitochondrion outer membrane</location>
        <topology evidence="1">Multi-pass membrane protein</topology>
    </subcellularLocation>
</comment>
<reference evidence="13" key="2">
    <citation type="journal article" date="2020" name="Nat. Commun.">
        <title>Large-scale genome sequencing of mycorrhizal fungi provides insights into the early evolution of symbiotic traits.</title>
        <authorList>
            <person name="Miyauchi S."/>
            <person name="Kiss E."/>
            <person name="Kuo A."/>
            <person name="Drula E."/>
            <person name="Kohler A."/>
            <person name="Sanchez-Garcia M."/>
            <person name="Morin E."/>
            <person name="Andreopoulos B."/>
            <person name="Barry K.W."/>
            <person name="Bonito G."/>
            <person name="Buee M."/>
            <person name="Carver A."/>
            <person name="Chen C."/>
            <person name="Cichocki N."/>
            <person name="Clum A."/>
            <person name="Culley D."/>
            <person name="Crous P.W."/>
            <person name="Fauchery L."/>
            <person name="Girlanda M."/>
            <person name="Hayes R.D."/>
            <person name="Keri Z."/>
            <person name="LaButti K."/>
            <person name="Lipzen A."/>
            <person name="Lombard V."/>
            <person name="Magnuson J."/>
            <person name="Maillard F."/>
            <person name="Murat C."/>
            <person name="Nolan M."/>
            <person name="Ohm R.A."/>
            <person name="Pangilinan J."/>
            <person name="Pereira M.F."/>
            <person name="Perotto S."/>
            <person name="Peter M."/>
            <person name="Pfister S."/>
            <person name="Riley R."/>
            <person name="Sitrit Y."/>
            <person name="Stielow J.B."/>
            <person name="Szollosi G."/>
            <person name="Zifcakova L."/>
            <person name="Stursova M."/>
            <person name="Spatafora J.W."/>
            <person name="Tedersoo L."/>
            <person name="Vaario L.M."/>
            <person name="Yamada A."/>
            <person name="Yan M."/>
            <person name="Wang P."/>
            <person name="Xu J."/>
            <person name="Bruns T."/>
            <person name="Baldrian P."/>
            <person name="Vilgalys R."/>
            <person name="Dunand C."/>
            <person name="Henrissat B."/>
            <person name="Grigoriev I.V."/>
            <person name="Hibbett D."/>
            <person name="Nagy L.G."/>
            <person name="Martin F.M."/>
        </authorList>
    </citation>
    <scope>NUCLEOTIDE SEQUENCE</scope>
    <source>
        <strain evidence="13">BED1</strain>
    </source>
</reference>
<dbReference type="PROSITE" id="PS51718">
    <property type="entry name" value="G_DYNAMIN_2"/>
    <property type="match status" value="1"/>
</dbReference>
<keyword evidence="9" id="KW-0342">GTP-binding</keyword>
<evidence type="ECO:0000259" key="12">
    <source>
        <dbReference type="PROSITE" id="PS51718"/>
    </source>
</evidence>
<protein>
    <recommendedName>
        <fullName evidence="12">Dynamin-type G domain-containing protein</fullName>
    </recommendedName>
</protein>
<dbReference type="PANTHER" id="PTHR10465">
    <property type="entry name" value="TRANSMEMBRANE GTPASE FZO1"/>
    <property type="match status" value="1"/>
</dbReference>
<dbReference type="PANTHER" id="PTHR10465:SF0">
    <property type="entry name" value="SARCALUMENIN"/>
    <property type="match status" value="1"/>
</dbReference>
<dbReference type="InterPro" id="IPR027417">
    <property type="entry name" value="P-loop_NTPase"/>
</dbReference>
<accession>A0AAD4GGJ8</accession>
<comment type="caution">
    <text evidence="13">The sequence shown here is derived from an EMBL/GenBank/DDBJ whole genome shotgun (WGS) entry which is preliminary data.</text>
</comment>
<keyword evidence="10" id="KW-0472">Membrane</keyword>
<evidence type="ECO:0000256" key="3">
    <source>
        <dbReference type="ARBA" id="ARBA00022741"/>
    </source>
</evidence>
<dbReference type="GO" id="GO:0005525">
    <property type="term" value="F:GTP binding"/>
    <property type="evidence" value="ECO:0007669"/>
    <property type="project" value="UniProtKB-KW"/>
</dbReference>
<evidence type="ECO:0000256" key="10">
    <source>
        <dbReference type="ARBA" id="ARBA00023136"/>
    </source>
</evidence>